<gene>
    <name evidence="10" type="ORF">H6A13_11755</name>
</gene>
<evidence type="ECO:0000256" key="7">
    <source>
        <dbReference type="ARBA" id="ARBA00047942"/>
    </source>
</evidence>
<dbReference type="Proteomes" id="UP000713880">
    <property type="component" value="Unassembled WGS sequence"/>
</dbReference>
<evidence type="ECO:0000256" key="5">
    <source>
        <dbReference type="ARBA" id="ARBA00022747"/>
    </source>
</evidence>
<keyword evidence="4" id="KW-0949">S-adenosyl-L-methionine</keyword>
<evidence type="ECO:0000256" key="2">
    <source>
        <dbReference type="ARBA" id="ARBA00022603"/>
    </source>
</evidence>
<dbReference type="GO" id="GO:0009007">
    <property type="term" value="F:site-specific DNA-methyltransferase (adenine-specific) activity"/>
    <property type="evidence" value="ECO:0007669"/>
    <property type="project" value="UniProtKB-EC"/>
</dbReference>
<dbReference type="Pfam" id="PF12950">
    <property type="entry name" value="TaqI_C"/>
    <property type="match status" value="1"/>
</dbReference>
<dbReference type="InterPro" id="IPR002052">
    <property type="entry name" value="DNA_methylase_N6_adenine_CS"/>
</dbReference>
<evidence type="ECO:0000256" key="4">
    <source>
        <dbReference type="ARBA" id="ARBA00022691"/>
    </source>
</evidence>
<keyword evidence="2 10" id="KW-0489">Methyltransferase</keyword>
<comment type="catalytic activity">
    <reaction evidence="7">
        <text>a 2'-deoxyadenosine in DNA + S-adenosyl-L-methionine = an N(6)-methyl-2'-deoxyadenosine in DNA + S-adenosyl-L-homocysteine + H(+)</text>
        <dbReference type="Rhea" id="RHEA:15197"/>
        <dbReference type="Rhea" id="RHEA-COMP:12418"/>
        <dbReference type="Rhea" id="RHEA-COMP:12419"/>
        <dbReference type="ChEBI" id="CHEBI:15378"/>
        <dbReference type="ChEBI" id="CHEBI:57856"/>
        <dbReference type="ChEBI" id="CHEBI:59789"/>
        <dbReference type="ChEBI" id="CHEBI:90615"/>
        <dbReference type="ChEBI" id="CHEBI:90616"/>
        <dbReference type="EC" id="2.1.1.72"/>
    </reaction>
</comment>
<dbReference type="PANTHER" id="PTHR33841">
    <property type="entry name" value="DNA METHYLTRANSFERASE YEEA-RELATED"/>
    <property type="match status" value="1"/>
</dbReference>
<dbReference type="Gene3D" id="3.40.50.150">
    <property type="entry name" value="Vaccinia Virus protein VP39"/>
    <property type="match status" value="1"/>
</dbReference>
<keyword evidence="11" id="KW-1185">Reference proteome</keyword>
<dbReference type="Pfam" id="PF07669">
    <property type="entry name" value="Eco57I"/>
    <property type="match status" value="1"/>
</dbReference>
<keyword evidence="6" id="KW-0238">DNA-binding</keyword>
<feature type="domain" description="Type II methyltransferase M.TaqI-like" evidence="8">
    <location>
        <begin position="609"/>
        <end position="880"/>
    </location>
</feature>
<dbReference type="SUPFAM" id="SSF53335">
    <property type="entry name" value="S-adenosyl-L-methionine-dependent methyltransferases"/>
    <property type="match status" value="1"/>
</dbReference>
<dbReference type="EMBL" id="JACJLV010000058">
    <property type="protein sequence ID" value="MBM6827758.1"/>
    <property type="molecule type" value="Genomic_DNA"/>
</dbReference>
<evidence type="ECO:0000256" key="1">
    <source>
        <dbReference type="ARBA" id="ARBA00011900"/>
    </source>
</evidence>
<keyword evidence="3" id="KW-0808">Transferase</keyword>
<dbReference type="GO" id="GO:0003677">
    <property type="term" value="F:DNA binding"/>
    <property type="evidence" value="ECO:0007669"/>
    <property type="project" value="UniProtKB-KW"/>
</dbReference>
<reference evidence="10" key="1">
    <citation type="submission" date="2020-08" db="EMBL/GenBank/DDBJ databases">
        <authorList>
            <person name="Cejkova D."/>
            <person name="Kubasova T."/>
            <person name="Jahodarova E."/>
            <person name="Rychlik I."/>
        </authorList>
    </citation>
    <scope>NUCLEOTIDE SEQUENCE</scope>
    <source>
        <strain evidence="10">An420c</strain>
    </source>
</reference>
<dbReference type="InterPro" id="IPR050953">
    <property type="entry name" value="N4_N6_ade-DNA_methylase"/>
</dbReference>
<keyword evidence="5" id="KW-0680">Restriction system</keyword>
<dbReference type="InterPro" id="IPR011639">
    <property type="entry name" value="MethylTrfase_TaqI-like_dom"/>
</dbReference>
<evidence type="ECO:0000256" key="3">
    <source>
        <dbReference type="ARBA" id="ARBA00022679"/>
    </source>
</evidence>
<dbReference type="EC" id="2.1.1.72" evidence="1"/>
<sequence>MEEILMSPYSTDNYVELINEIFSTVRMIAPDILHEERSNFSYHIAGSTHVGTYNTPDGKLLLIFAVKLQKQSGIERARSMQRNFAKKLIESGNADAALVAFYAEDDPKWRLSFVRLDYEMKIENGKLKATEKLTPAKRYSFLVGDKEPCHTALSHFHSFIVDNNSNPTLDELEEAFSVERVTQEFFDLYCEKYQQLRDWLVSNEDFIAESERCHFTVEQFVKKLLGQIVFLYFLQKKGWLGVGVWPHMLTEKEYKNLFFTTGAQGRIIKEYLPALYEQSGENYIKTSRFRSALDRIPDDAEELIANKMPHSRNWGSGSQTFLRTLFDYAVKNGGHFYEKYLEPLFYDTLSKNRGVMGYTPILHCRIPFLSGGLFEPIDGFDWKSTRFDIPDEIFSNKKSPDDRQADGILDIFDRYNFTMSEDEPLEREVAIDPEMLGKVFENLLEVKDRKSKGAFYTPREIVHYMCRESLINYLVGQTEISESAVRDFILYGDFMKDEDTVKSKRQGQRDMFISEEIFKVDDEGNVVVNRLDDMDQALMSVRVVDLAVGSGAFPLGLLNEIVRARETLTEYMAVAARSKAVSERQAAFMVRELRSQRTPYDLKRYTIKNSIFAADIEPSAVDIAQLRLWLSLVIDDEINPNAQSELDGHVNPMPLPNLECNILCGNSLVDEFEGTQLVLQSDLIGTAKEGESYSWYQQAWETMLPKLIDAQDQLFYCDDTIKKQEIINRINAIRHKMIGLQLETLPEDKREEFYAADKRVSKPFVLWQLEFARVFYEKGGFDIVIGNPPYGLLNKKQNQNTSILATPEEIKYYKEHVIYKPAKGGMINIFRLFICKSHSLLRENGHLSLIFPMAFMCDLSSYELRKFIFNQESVQYIEAFPERDNESKRVFKSAKMSVCILGSNRGNADPNRKFLMRINDDKYVNIANEQVEISPSDIGLIDSKALTIPLVNAQELSILLKMCKDAQRMKDFSKCFTGEIDLSLDKKYVKLESTYHRMLRGAQVQKYFITDHISQGDILYLDSEQYSKNVHTPRSQHYKQKRIVMQGITGVNERNRLKMTLIDSGIYCANSVNYLMPTENIEFLLGLCNSHLLNWFFKKLSTNSNVNGYEIDNLPIVLAPNDIIEKCSNLVKELLKTVNDNNRQNDKVETELNDIIYNLYGLSLDEKNIVEASMV</sequence>
<dbReference type="AlphaFoldDB" id="A0A938X4C0"/>
<dbReference type="PROSITE" id="PS00092">
    <property type="entry name" value="N6_MTASE"/>
    <property type="match status" value="1"/>
</dbReference>
<dbReference type="InterPro" id="IPR029063">
    <property type="entry name" value="SAM-dependent_MTases_sf"/>
</dbReference>
<evidence type="ECO:0000256" key="6">
    <source>
        <dbReference type="ARBA" id="ARBA00023125"/>
    </source>
</evidence>
<dbReference type="GO" id="GO:0032259">
    <property type="term" value="P:methylation"/>
    <property type="evidence" value="ECO:0007669"/>
    <property type="project" value="UniProtKB-KW"/>
</dbReference>
<evidence type="ECO:0000313" key="11">
    <source>
        <dbReference type="Proteomes" id="UP000713880"/>
    </source>
</evidence>
<protein>
    <recommendedName>
        <fullName evidence="1">site-specific DNA-methyltransferase (adenine-specific)</fullName>
        <ecNumber evidence="1">2.1.1.72</ecNumber>
    </recommendedName>
</protein>
<evidence type="ECO:0000259" key="8">
    <source>
        <dbReference type="Pfam" id="PF07669"/>
    </source>
</evidence>
<organism evidence="10 11">
    <name type="scientific">Mordavella massiliensis</name>
    <dbReference type="NCBI Taxonomy" id="1871024"/>
    <lineage>
        <taxon>Bacteria</taxon>
        <taxon>Bacillati</taxon>
        <taxon>Bacillota</taxon>
        <taxon>Clostridia</taxon>
        <taxon>Eubacteriales</taxon>
        <taxon>Clostridiaceae</taxon>
        <taxon>Mordavella</taxon>
    </lineage>
</organism>
<name>A0A938X4C0_9CLOT</name>
<dbReference type="InterPro" id="IPR025931">
    <property type="entry name" value="TaqI_C"/>
</dbReference>
<evidence type="ECO:0000259" key="9">
    <source>
        <dbReference type="Pfam" id="PF12950"/>
    </source>
</evidence>
<accession>A0A938X4C0</accession>
<dbReference type="PRINTS" id="PR00507">
    <property type="entry name" value="N12N6MTFRASE"/>
</dbReference>
<evidence type="ECO:0000313" key="10">
    <source>
        <dbReference type="EMBL" id="MBM6827758.1"/>
    </source>
</evidence>
<feature type="domain" description="TaqI-like C-terminal specificity" evidence="9">
    <location>
        <begin position="998"/>
        <end position="1116"/>
    </location>
</feature>
<dbReference type="GO" id="GO:0009307">
    <property type="term" value="P:DNA restriction-modification system"/>
    <property type="evidence" value="ECO:0007669"/>
    <property type="project" value="UniProtKB-KW"/>
</dbReference>
<comment type="caution">
    <text evidence="10">The sequence shown here is derived from an EMBL/GenBank/DDBJ whole genome shotgun (WGS) entry which is preliminary data.</text>
</comment>
<dbReference type="PANTHER" id="PTHR33841:SF1">
    <property type="entry name" value="DNA METHYLTRANSFERASE A"/>
    <property type="match status" value="1"/>
</dbReference>
<reference evidence="10" key="2">
    <citation type="journal article" date="2021" name="Sci. Rep.">
        <title>The distribution of antibiotic resistance genes in chicken gut microbiota commensals.</title>
        <authorList>
            <person name="Juricova H."/>
            <person name="Matiasovicova J."/>
            <person name="Kubasova T."/>
            <person name="Cejkova D."/>
            <person name="Rychlik I."/>
        </authorList>
    </citation>
    <scope>NUCLEOTIDE SEQUENCE</scope>
    <source>
        <strain evidence="10">An420c</strain>
    </source>
</reference>
<proteinExistence type="predicted"/>